<dbReference type="RefSeq" id="WP_097114425.1">
    <property type="nucleotide sequence ID" value="NZ_CP083931.1"/>
</dbReference>
<dbReference type="GO" id="GO:0070041">
    <property type="term" value="F:rRNA (uridine-C5-)-methyltransferase activity"/>
    <property type="evidence" value="ECO:0007669"/>
    <property type="project" value="TreeGrafter"/>
</dbReference>
<keyword evidence="2 6" id="KW-0489">Methyltransferase</keyword>
<keyword evidence="5" id="KW-0411">Iron-sulfur</keyword>
<dbReference type="OrthoDB" id="9804590at2"/>
<evidence type="ECO:0000256" key="1">
    <source>
        <dbReference type="ARBA" id="ARBA00022485"/>
    </source>
</evidence>
<dbReference type="Pfam" id="PF05958">
    <property type="entry name" value="tRNA_U5-meth_tr"/>
    <property type="match status" value="1"/>
</dbReference>
<keyword evidence="9" id="KW-1185">Reference proteome</keyword>
<feature type="binding site" evidence="6">
    <location>
        <position position="266"/>
    </location>
    <ligand>
        <name>S-adenosyl-L-methionine</name>
        <dbReference type="ChEBI" id="CHEBI:59789"/>
    </ligand>
</feature>
<dbReference type="InterPro" id="IPR030391">
    <property type="entry name" value="MeTrfase_TrmA_CS"/>
</dbReference>
<dbReference type="PROSITE" id="PS51687">
    <property type="entry name" value="SAM_MT_RNA_M5U"/>
    <property type="match status" value="1"/>
</dbReference>
<evidence type="ECO:0000256" key="5">
    <source>
        <dbReference type="ARBA" id="ARBA00023014"/>
    </source>
</evidence>
<feature type="binding site" evidence="6">
    <location>
        <position position="295"/>
    </location>
    <ligand>
        <name>S-adenosyl-L-methionine</name>
        <dbReference type="ChEBI" id="CHEBI:59789"/>
    </ligand>
</feature>
<name>A0A286ED11_9NEIS</name>
<sequence length="435" mass="48004">MTHTIHALDYEARGVTRINGKTVFVQNALPLETVCIQMDKDKGSYAEAHATHIVQASPHRIAPPCAYFGECGGCALQHADFGAQVAMKQRIFEEQLQRIGKVFPKTLLPPIYGTPWHYRSRTRLSVFVDKNGQVQIGYQAKKSRKIIAINHCAVLPQHVSGSLKTLRDHLQDCHRAAPKARLQSVEISVGEHISVVNIIANQALPHKLLTQLSGSLNALGAEKWQVWQQIPPKNAQAIAPQNVPELSYSLPEFGLTMPFRVGDFTQINLPMNEMMVARAMRLLQPQAHEKIADLFCGLGNFTLPIARSGAQVIGIEGADFLTQRAIANAHANGLPHVQFATADLFETTHQDIEKLGYFDKMLLDPPRAGAYAVVQALHAPFLPKRIVYVSCNPATFARDAAVLVEKGYVFQSAGIMNLFPHTAHVEAIALFDLEK</sequence>
<dbReference type="PANTHER" id="PTHR11061:SF49">
    <property type="entry name" value="23S RRNA (URACIL(1939)-C(5))-METHYLTRANSFERASE RLMD"/>
    <property type="match status" value="1"/>
</dbReference>
<feature type="active site" evidence="7">
    <location>
        <position position="391"/>
    </location>
</feature>
<dbReference type="GO" id="GO:0051539">
    <property type="term" value="F:4 iron, 4 sulfur cluster binding"/>
    <property type="evidence" value="ECO:0007669"/>
    <property type="project" value="UniProtKB-KW"/>
</dbReference>
<dbReference type="PROSITE" id="PS01231">
    <property type="entry name" value="TRMA_2"/>
    <property type="match status" value="1"/>
</dbReference>
<dbReference type="NCBIfam" id="TIGR00479">
    <property type="entry name" value="rumA"/>
    <property type="match status" value="1"/>
</dbReference>
<evidence type="ECO:0000256" key="3">
    <source>
        <dbReference type="ARBA" id="ARBA00022679"/>
    </source>
</evidence>
<dbReference type="InterPro" id="IPR030390">
    <property type="entry name" value="MeTrfase_TrmA_AS"/>
</dbReference>
<dbReference type="SUPFAM" id="SSF53335">
    <property type="entry name" value="S-adenosyl-L-methionine-dependent methyltransferases"/>
    <property type="match status" value="1"/>
</dbReference>
<keyword evidence="4 6" id="KW-0949">S-adenosyl-L-methionine</keyword>
<protein>
    <submittedName>
        <fullName evidence="8">23S rRNA (Uracil1939-C5)-methyltransferase</fullName>
    </submittedName>
</protein>
<keyword evidence="3 6" id="KW-0808">Transferase</keyword>
<dbReference type="InterPro" id="IPR010280">
    <property type="entry name" value="U5_MeTrfase_fam"/>
</dbReference>
<dbReference type="NCBIfam" id="NF009639">
    <property type="entry name" value="PRK13168.1"/>
    <property type="match status" value="1"/>
</dbReference>
<feature type="active site" description="Nucleophile" evidence="6">
    <location>
        <position position="391"/>
    </location>
</feature>
<evidence type="ECO:0000256" key="7">
    <source>
        <dbReference type="PROSITE-ProRule" id="PRU10015"/>
    </source>
</evidence>
<dbReference type="Gene3D" id="3.40.50.150">
    <property type="entry name" value="Vaccinia Virus protein VP39"/>
    <property type="match status" value="1"/>
</dbReference>
<dbReference type="Proteomes" id="UP000219669">
    <property type="component" value="Unassembled WGS sequence"/>
</dbReference>
<dbReference type="AlphaFoldDB" id="A0A286ED11"/>
<proteinExistence type="inferred from homology"/>
<evidence type="ECO:0000313" key="9">
    <source>
        <dbReference type="Proteomes" id="UP000219669"/>
    </source>
</evidence>
<dbReference type="InterPro" id="IPR029063">
    <property type="entry name" value="SAM-dependent_MTases_sf"/>
</dbReference>
<keyword evidence="1" id="KW-0479">Metal-binding</keyword>
<dbReference type="CDD" id="cd02440">
    <property type="entry name" value="AdoMet_MTases"/>
    <property type="match status" value="1"/>
</dbReference>
<evidence type="ECO:0000256" key="4">
    <source>
        <dbReference type="ARBA" id="ARBA00022691"/>
    </source>
</evidence>
<gene>
    <name evidence="8" type="ORF">SAMN02746062_01391</name>
</gene>
<evidence type="ECO:0000313" key="8">
    <source>
        <dbReference type="EMBL" id="SOD68760.1"/>
    </source>
</evidence>
<dbReference type="GO" id="GO:0070475">
    <property type="term" value="P:rRNA base methylation"/>
    <property type="evidence" value="ECO:0007669"/>
    <property type="project" value="TreeGrafter"/>
</dbReference>
<accession>A0A286ED11</accession>
<reference evidence="8 9" key="1">
    <citation type="submission" date="2017-09" db="EMBL/GenBank/DDBJ databases">
        <authorList>
            <person name="Ehlers B."/>
            <person name="Leendertz F.H."/>
        </authorList>
    </citation>
    <scope>NUCLEOTIDE SEQUENCE [LARGE SCALE GENOMIC DNA]</scope>
    <source>
        <strain evidence="8 9">DSM 16848</strain>
    </source>
</reference>
<dbReference type="Gene3D" id="2.40.50.1070">
    <property type="match status" value="1"/>
</dbReference>
<comment type="similarity">
    <text evidence="6">Belongs to the class I-like SAM-binding methyltransferase superfamily. RNA M5U methyltransferase family.</text>
</comment>
<keyword evidence="1" id="KW-0408">Iron</keyword>
<dbReference type="PROSITE" id="PS01230">
    <property type="entry name" value="TRMA_1"/>
    <property type="match status" value="1"/>
</dbReference>
<organism evidence="8 9">
    <name type="scientific">Alysiella filiformis DSM 16848</name>
    <dbReference type="NCBI Taxonomy" id="1120981"/>
    <lineage>
        <taxon>Bacteria</taxon>
        <taxon>Pseudomonadati</taxon>
        <taxon>Pseudomonadota</taxon>
        <taxon>Betaproteobacteria</taxon>
        <taxon>Neisseriales</taxon>
        <taxon>Neisseriaceae</taxon>
        <taxon>Alysiella</taxon>
    </lineage>
</organism>
<dbReference type="PANTHER" id="PTHR11061">
    <property type="entry name" value="RNA M5U METHYLTRANSFERASE"/>
    <property type="match status" value="1"/>
</dbReference>
<evidence type="ECO:0000256" key="6">
    <source>
        <dbReference type="PROSITE-ProRule" id="PRU01024"/>
    </source>
</evidence>
<dbReference type="SUPFAM" id="SSF50249">
    <property type="entry name" value="Nucleic acid-binding proteins"/>
    <property type="match status" value="1"/>
</dbReference>
<dbReference type="EMBL" id="OCNF01000010">
    <property type="protein sequence ID" value="SOD68760.1"/>
    <property type="molecule type" value="Genomic_DNA"/>
</dbReference>
<dbReference type="InterPro" id="IPR012340">
    <property type="entry name" value="NA-bd_OB-fold"/>
</dbReference>
<feature type="binding site" evidence="6">
    <location>
        <position position="364"/>
    </location>
    <ligand>
        <name>S-adenosyl-L-methionine</name>
        <dbReference type="ChEBI" id="CHEBI:59789"/>
    </ligand>
</feature>
<keyword evidence="1" id="KW-0004">4Fe-4S</keyword>
<evidence type="ECO:0000256" key="2">
    <source>
        <dbReference type="ARBA" id="ARBA00022603"/>
    </source>
</evidence>
<feature type="binding site" evidence="6">
    <location>
        <position position="316"/>
    </location>
    <ligand>
        <name>S-adenosyl-L-methionine</name>
        <dbReference type="ChEBI" id="CHEBI:59789"/>
    </ligand>
</feature>
<dbReference type="Gene3D" id="2.40.50.140">
    <property type="entry name" value="Nucleic acid-binding proteins"/>
    <property type="match status" value="1"/>
</dbReference>